<dbReference type="RefSeq" id="WP_250860729.1">
    <property type="nucleotide sequence ID" value="NZ_JAGSOJ010000004.1"/>
</dbReference>
<dbReference type="AlphaFoldDB" id="A0A9J6P642"/>
<reference evidence="1" key="2">
    <citation type="submission" date="2021-04" db="EMBL/GenBank/DDBJ databases">
        <authorList>
            <person name="Dong X."/>
        </authorList>
    </citation>
    <scope>NUCLEOTIDE SEQUENCE</scope>
    <source>
        <strain evidence="1">ZWT</strain>
    </source>
</reference>
<evidence type="ECO:0000313" key="1">
    <source>
        <dbReference type="EMBL" id="MCM1991585.1"/>
    </source>
</evidence>
<name>A0A9J6P642_9CLOT</name>
<protein>
    <submittedName>
        <fullName evidence="1">DUF1450 domain-containing protein</fullName>
    </submittedName>
</protein>
<dbReference type="Proteomes" id="UP001056429">
    <property type="component" value="Unassembled WGS sequence"/>
</dbReference>
<gene>
    <name evidence="1" type="ORF">KDK92_17760</name>
</gene>
<reference evidence="1" key="1">
    <citation type="journal article" date="2021" name="mSystems">
        <title>Bacteria and Archaea Synergistically Convert Glycine Betaine to Biogenic Methane in the Formosa Cold Seep of the South China Sea.</title>
        <authorList>
            <person name="Li L."/>
            <person name="Zhang W."/>
            <person name="Zhang S."/>
            <person name="Song L."/>
            <person name="Sun Q."/>
            <person name="Zhang H."/>
            <person name="Xiang H."/>
            <person name="Dong X."/>
        </authorList>
    </citation>
    <scope>NUCLEOTIDE SEQUENCE</scope>
    <source>
        <strain evidence="1">ZWT</strain>
    </source>
</reference>
<sequence>MIDIKFCEHNYNNGTENVVNRLKNDITDGEIEIVHCLGLCGECSTTPCALVNDKLIKASTPEKLYDKILKKSNEV</sequence>
<dbReference type="EMBL" id="JAGSOJ010000004">
    <property type="protein sequence ID" value="MCM1991585.1"/>
    <property type="molecule type" value="Genomic_DNA"/>
</dbReference>
<proteinExistence type="predicted"/>
<organism evidence="1 2">
    <name type="scientific">Oceanirhabdus seepicola</name>
    <dbReference type="NCBI Taxonomy" id="2828781"/>
    <lineage>
        <taxon>Bacteria</taxon>
        <taxon>Bacillati</taxon>
        <taxon>Bacillota</taxon>
        <taxon>Clostridia</taxon>
        <taxon>Eubacteriales</taxon>
        <taxon>Clostridiaceae</taxon>
        <taxon>Oceanirhabdus</taxon>
    </lineage>
</organism>
<accession>A0A9J6P642</accession>
<dbReference type="InterPro" id="IPR009910">
    <property type="entry name" value="DUF1450"/>
</dbReference>
<dbReference type="Pfam" id="PF07293">
    <property type="entry name" value="DUF1450"/>
    <property type="match status" value="1"/>
</dbReference>
<keyword evidence="2" id="KW-1185">Reference proteome</keyword>
<evidence type="ECO:0000313" key="2">
    <source>
        <dbReference type="Proteomes" id="UP001056429"/>
    </source>
</evidence>
<comment type="caution">
    <text evidence="1">The sequence shown here is derived from an EMBL/GenBank/DDBJ whole genome shotgun (WGS) entry which is preliminary data.</text>
</comment>